<dbReference type="RefSeq" id="WP_343756523.1">
    <property type="nucleotide sequence ID" value="NZ_BAAACW010000137.1"/>
</dbReference>
<dbReference type="InterPro" id="IPR042274">
    <property type="entry name" value="YycH/YycI_2"/>
</dbReference>
<dbReference type="Gene3D" id="3.30.310.160">
    <property type="entry name" value="YycH protein, domain 2"/>
    <property type="match status" value="1"/>
</dbReference>
<name>A0ABN0XPA6_9LACT</name>
<evidence type="ECO:0000313" key="2">
    <source>
        <dbReference type="EMBL" id="GAA0369423.1"/>
    </source>
</evidence>
<keyword evidence="3" id="KW-1185">Reference proteome</keyword>
<feature type="domain" description="Regulatory protein YycH" evidence="1">
    <location>
        <begin position="5"/>
        <end position="434"/>
    </location>
</feature>
<evidence type="ECO:0000313" key="3">
    <source>
        <dbReference type="Proteomes" id="UP001501166"/>
    </source>
</evidence>
<comment type="caution">
    <text evidence="2">The sequence shown here is derived from an EMBL/GenBank/DDBJ whole genome shotgun (WGS) entry which is preliminary data.</text>
</comment>
<dbReference type="Proteomes" id="UP001501166">
    <property type="component" value="Unassembled WGS sequence"/>
</dbReference>
<reference evidence="2 3" key="1">
    <citation type="journal article" date="2019" name="Int. J. Syst. Evol. Microbiol.">
        <title>The Global Catalogue of Microorganisms (GCM) 10K type strain sequencing project: providing services to taxonomists for standard genome sequencing and annotation.</title>
        <authorList>
            <consortium name="The Broad Institute Genomics Platform"/>
            <consortium name="The Broad Institute Genome Sequencing Center for Infectious Disease"/>
            <person name="Wu L."/>
            <person name="Ma J."/>
        </authorList>
    </citation>
    <scope>NUCLEOTIDE SEQUENCE [LARGE SCALE GENOMIC DNA]</scope>
    <source>
        <strain evidence="2 3">JCM 12662</strain>
    </source>
</reference>
<dbReference type="Pfam" id="PF07435">
    <property type="entry name" value="YycH"/>
    <property type="match status" value="1"/>
</dbReference>
<accession>A0ABN0XPA6</accession>
<proteinExistence type="predicted"/>
<dbReference type="InterPro" id="IPR009996">
    <property type="entry name" value="YycH"/>
</dbReference>
<dbReference type="EMBL" id="BAAACW010000137">
    <property type="protein sequence ID" value="GAA0369423.1"/>
    <property type="molecule type" value="Genomic_DNA"/>
</dbReference>
<gene>
    <name evidence="2" type="primary">yycH</name>
    <name evidence="2" type="ORF">GCM10008932_21370</name>
</gene>
<organism evidence="2 3">
    <name type="scientific">Alkalibacterium iburiense</name>
    <dbReference type="NCBI Taxonomy" id="290589"/>
    <lineage>
        <taxon>Bacteria</taxon>
        <taxon>Bacillati</taxon>
        <taxon>Bacillota</taxon>
        <taxon>Bacilli</taxon>
        <taxon>Lactobacillales</taxon>
        <taxon>Carnobacteriaceae</taxon>
        <taxon>Alkalibacterium</taxon>
    </lineage>
</organism>
<sequence>MSWSRIKHFLLAFLIVLSLFLSFQIWTAGGQYRQPSSTRSTTVTTSLADRTMAEVFSADRIIWHRNSIGRTVGSNAYHMRDWLSTVMETMEFGEVDTPEIITYEEYEEFISTGNWVEFLFDAPIPFGLFSDTFENLPTDYENRTFTRVYINTDEPLEIGFYDSINEVRYSVDESNFTQDIIYDLLYSPDNEFREVERFEIGDKAIYLPVDEVEMEYRDYLVERLPNNLYINHFFEDRSEVDGRRTGNTMRYIDLTTEVRINDMTNTLTYLRQRTDLGQMTFSDRLLSSFRELQMVENWTETIQYHDYLPENQQVIFQRHIQGYPVFSYQQLESTIAITVVESGLTDLILPIRVVQTPITLTGSSYKTLPSGSDVISLIESTELGLDAIQDIRLGLTWVESEEDERVVHYEPNWYIQTQDAWYEINRYIELQEATINGL</sequence>
<dbReference type="Gene3D" id="3.10.450.310">
    <property type="match status" value="1"/>
</dbReference>
<evidence type="ECO:0000259" key="1">
    <source>
        <dbReference type="Pfam" id="PF07435"/>
    </source>
</evidence>
<dbReference type="CDD" id="cd15787">
    <property type="entry name" value="YycH_N"/>
    <property type="match status" value="1"/>
</dbReference>
<protein>
    <submittedName>
        <fullName evidence="2">Two-component system activity regulator YycH</fullName>
    </submittedName>
</protein>